<dbReference type="EMBL" id="JAIWQS010000007">
    <property type="protein sequence ID" value="KAJ8760768.1"/>
    <property type="molecule type" value="Genomic_DNA"/>
</dbReference>
<evidence type="ECO:0000313" key="1">
    <source>
        <dbReference type="EMBL" id="KAJ8760768.1"/>
    </source>
</evidence>
<name>A0AAV8T2J0_9ROSI</name>
<protein>
    <submittedName>
        <fullName evidence="1">Uncharacterized protein</fullName>
    </submittedName>
</protein>
<keyword evidence="2" id="KW-1185">Reference proteome</keyword>
<organism evidence="1 2">
    <name type="scientific">Erythroxylum novogranatense</name>
    <dbReference type="NCBI Taxonomy" id="1862640"/>
    <lineage>
        <taxon>Eukaryota</taxon>
        <taxon>Viridiplantae</taxon>
        <taxon>Streptophyta</taxon>
        <taxon>Embryophyta</taxon>
        <taxon>Tracheophyta</taxon>
        <taxon>Spermatophyta</taxon>
        <taxon>Magnoliopsida</taxon>
        <taxon>eudicotyledons</taxon>
        <taxon>Gunneridae</taxon>
        <taxon>Pentapetalae</taxon>
        <taxon>rosids</taxon>
        <taxon>fabids</taxon>
        <taxon>Malpighiales</taxon>
        <taxon>Erythroxylaceae</taxon>
        <taxon>Erythroxylum</taxon>
    </lineage>
</organism>
<proteinExistence type="predicted"/>
<comment type="caution">
    <text evidence="1">The sequence shown here is derived from an EMBL/GenBank/DDBJ whole genome shotgun (WGS) entry which is preliminary data.</text>
</comment>
<sequence>MDNYGEGKVLTASDSQVNSVSGQMIFESILEDGVFRQLERIGKRVFAWNTDAWGYGRELHPCLSLILGRYCSSGWEALGVLHDTTLRCEIDLRKESVIQFIAPSSYLVITFGPFAR</sequence>
<dbReference type="Proteomes" id="UP001159364">
    <property type="component" value="Linkage Group LG07"/>
</dbReference>
<accession>A0AAV8T2J0</accession>
<reference evidence="1 2" key="1">
    <citation type="submission" date="2021-09" db="EMBL/GenBank/DDBJ databases">
        <title>Genomic insights and catalytic innovation underlie evolution of tropane alkaloids biosynthesis.</title>
        <authorList>
            <person name="Wang Y.-J."/>
            <person name="Tian T."/>
            <person name="Huang J.-P."/>
            <person name="Huang S.-X."/>
        </authorList>
    </citation>
    <scope>NUCLEOTIDE SEQUENCE [LARGE SCALE GENOMIC DNA]</scope>
    <source>
        <strain evidence="1">KIB-2018</strain>
        <tissue evidence="1">Leaf</tissue>
    </source>
</reference>
<gene>
    <name evidence="1" type="ORF">K2173_018830</name>
</gene>
<evidence type="ECO:0000313" key="2">
    <source>
        <dbReference type="Proteomes" id="UP001159364"/>
    </source>
</evidence>
<dbReference type="AlphaFoldDB" id="A0AAV8T2J0"/>